<organism evidence="11 12">
    <name type="scientific">Smittium culicis</name>
    <dbReference type="NCBI Taxonomy" id="133412"/>
    <lineage>
        <taxon>Eukaryota</taxon>
        <taxon>Fungi</taxon>
        <taxon>Fungi incertae sedis</taxon>
        <taxon>Zoopagomycota</taxon>
        <taxon>Kickxellomycotina</taxon>
        <taxon>Harpellomycetes</taxon>
        <taxon>Harpellales</taxon>
        <taxon>Legeriomycetaceae</taxon>
        <taxon>Smittium</taxon>
    </lineage>
</organism>
<dbReference type="Proteomes" id="UP000187429">
    <property type="component" value="Unassembled WGS sequence"/>
</dbReference>
<evidence type="ECO:0000256" key="6">
    <source>
        <dbReference type="ARBA" id="ARBA00023121"/>
    </source>
</evidence>
<proteinExistence type="predicted"/>
<feature type="non-terminal residue" evidence="11">
    <location>
        <position position="366"/>
    </location>
</feature>
<sequence>MSFDIHWSKMDSRIATIIQNKLNEYFSNLSQKPSVIGDIKVTQLNLGNQPPQIELLDITPPFAEFYLPTAEEIIDQQTQDLYNQIELEKILLDNESFNNTRLQESIQSLDFKDNNISKAYSNKGFDEKSMFSINSDFERQFNSNSINHQRFNVPEYPQKNDYSLSNDTNPSLIHNNVHSSGIYSYGTPNIGLHSFQDNKSAIFSLKSDIFPSRKNSVANSISYNQNNAHTFPHLRNKSNTHASSKNNQPVSSSTNNSRFNNKNYSSIANSLYQQIPNSSPSNSQSRLHNSIVPGDDDLQLHFKLAYSGDCSITLTAELQLNYPASSFISLPITFIVSNLKFSATAVVAYLTDRLSFSFLEPEPPRT</sequence>
<dbReference type="InterPro" id="IPR027532">
    <property type="entry name" value="Mdm12"/>
</dbReference>
<dbReference type="EMBL" id="LSSM01002431">
    <property type="protein sequence ID" value="OMJ21722.1"/>
    <property type="molecule type" value="Genomic_DNA"/>
</dbReference>
<keyword evidence="4" id="KW-0256">Endoplasmic reticulum</keyword>
<keyword evidence="6" id="KW-0446">Lipid-binding</keyword>
<evidence type="ECO:0000256" key="3">
    <source>
        <dbReference type="ARBA" id="ARBA00022787"/>
    </source>
</evidence>
<evidence type="ECO:0000256" key="4">
    <source>
        <dbReference type="ARBA" id="ARBA00022824"/>
    </source>
</evidence>
<dbReference type="GO" id="GO:1990456">
    <property type="term" value="P:mitochondrion-endoplasmic reticulum membrane tethering"/>
    <property type="evidence" value="ECO:0007669"/>
    <property type="project" value="TreeGrafter"/>
</dbReference>
<name>A0A1R1Y431_9FUNG</name>
<feature type="domain" description="SMP-LTD" evidence="10">
    <location>
        <begin position="1"/>
        <end position="366"/>
    </location>
</feature>
<protein>
    <submittedName>
        <fullName evidence="11">Mitochondrial distribution and morphology protein 12</fullName>
    </submittedName>
</protein>
<dbReference type="GO" id="GO:0032865">
    <property type="term" value="C:ERMES complex"/>
    <property type="evidence" value="ECO:0007669"/>
    <property type="project" value="InterPro"/>
</dbReference>
<evidence type="ECO:0000256" key="8">
    <source>
        <dbReference type="ARBA" id="ARBA00023136"/>
    </source>
</evidence>
<evidence type="ECO:0000256" key="2">
    <source>
        <dbReference type="ARBA" id="ARBA00022448"/>
    </source>
</evidence>
<dbReference type="PANTHER" id="PTHR28204">
    <property type="entry name" value="MITOCHONDRIAL DISTRIBUTION AND MORPHOLOGY PROTEIN 12"/>
    <property type="match status" value="1"/>
</dbReference>
<accession>A0A1R1Y431</accession>
<dbReference type="OrthoDB" id="3356905at2759"/>
<dbReference type="GO" id="GO:0008289">
    <property type="term" value="F:lipid binding"/>
    <property type="evidence" value="ECO:0007669"/>
    <property type="project" value="UniProtKB-KW"/>
</dbReference>
<evidence type="ECO:0000256" key="9">
    <source>
        <dbReference type="SAM" id="MobiDB-lite"/>
    </source>
</evidence>
<dbReference type="GO" id="GO:0007005">
    <property type="term" value="P:mitochondrion organization"/>
    <property type="evidence" value="ECO:0007669"/>
    <property type="project" value="InterPro"/>
</dbReference>
<evidence type="ECO:0000313" key="11">
    <source>
        <dbReference type="EMBL" id="OMJ21722.1"/>
    </source>
</evidence>
<keyword evidence="3" id="KW-1000">Mitochondrion outer membrane</keyword>
<evidence type="ECO:0000256" key="1">
    <source>
        <dbReference type="ARBA" id="ARBA00004370"/>
    </source>
</evidence>
<keyword evidence="12" id="KW-1185">Reference proteome</keyword>
<keyword evidence="7" id="KW-0496">Mitochondrion</keyword>
<dbReference type="Pfam" id="PF26544">
    <property type="entry name" value="Mdm12"/>
    <property type="match status" value="2"/>
</dbReference>
<evidence type="ECO:0000256" key="7">
    <source>
        <dbReference type="ARBA" id="ARBA00023128"/>
    </source>
</evidence>
<keyword evidence="8" id="KW-0472">Membrane</keyword>
<keyword evidence="2" id="KW-0813">Transport</keyword>
<reference evidence="12" key="1">
    <citation type="submission" date="2017-01" db="EMBL/GenBank/DDBJ databases">
        <authorList>
            <person name="Wang Y."/>
            <person name="White M."/>
            <person name="Kvist S."/>
            <person name="Moncalvo J.-M."/>
        </authorList>
    </citation>
    <scope>NUCLEOTIDE SEQUENCE [LARGE SCALE GENOMIC DNA]</scope>
    <source>
        <strain evidence="12">ID-206-W2</strain>
    </source>
</reference>
<dbReference type="GO" id="GO:0015914">
    <property type="term" value="P:phospholipid transport"/>
    <property type="evidence" value="ECO:0007669"/>
    <property type="project" value="TreeGrafter"/>
</dbReference>
<evidence type="ECO:0000256" key="5">
    <source>
        <dbReference type="ARBA" id="ARBA00023055"/>
    </source>
</evidence>
<comment type="subcellular location">
    <subcellularLocation>
        <location evidence="1">Membrane</location>
    </subcellularLocation>
</comment>
<keyword evidence="5" id="KW-0445">Lipid transport</keyword>
<gene>
    <name evidence="11" type="ORF">AYI69_g5708</name>
</gene>
<feature type="compositionally biased region" description="Polar residues" evidence="9">
    <location>
        <begin position="239"/>
        <end position="259"/>
    </location>
</feature>
<evidence type="ECO:0000313" key="12">
    <source>
        <dbReference type="Proteomes" id="UP000187429"/>
    </source>
</evidence>
<dbReference type="PROSITE" id="PS51847">
    <property type="entry name" value="SMP"/>
    <property type="match status" value="1"/>
</dbReference>
<evidence type="ECO:0000259" key="10">
    <source>
        <dbReference type="PROSITE" id="PS51847"/>
    </source>
</evidence>
<comment type="caution">
    <text evidence="11">The sequence shown here is derived from an EMBL/GenBank/DDBJ whole genome shotgun (WGS) entry which is preliminary data.</text>
</comment>
<feature type="region of interest" description="Disordered" evidence="9">
    <location>
        <begin position="227"/>
        <end position="259"/>
    </location>
</feature>
<dbReference type="AlphaFoldDB" id="A0A1R1Y431"/>
<dbReference type="PANTHER" id="PTHR28204:SF1">
    <property type="entry name" value="MITOCHONDRIAL DISTRIBUTION AND MORPHOLOGY PROTEIN 12"/>
    <property type="match status" value="1"/>
</dbReference>
<dbReference type="InterPro" id="IPR031468">
    <property type="entry name" value="SMP_LBD"/>
</dbReference>